<name>A0A0F9MJ26_9ZZZZ</name>
<dbReference type="AlphaFoldDB" id="A0A0F9MJ26"/>
<feature type="region of interest" description="Disordered" evidence="1">
    <location>
        <begin position="175"/>
        <end position="195"/>
    </location>
</feature>
<reference evidence="2" key="1">
    <citation type="journal article" date="2015" name="Nature">
        <title>Complex archaea that bridge the gap between prokaryotes and eukaryotes.</title>
        <authorList>
            <person name="Spang A."/>
            <person name="Saw J.H."/>
            <person name="Jorgensen S.L."/>
            <person name="Zaremba-Niedzwiedzka K."/>
            <person name="Martijn J."/>
            <person name="Lind A.E."/>
            <person name="van Eijk R."/>
            <person name="Schleper C."/>
            <person name="Guy L."/>
            <person name="Ettema T.J."/>
        </authorList>
    </citation>
    <scope>NUCLEOTIDE SEQUENCE</scope>
</reference>
<feature type="region of interest" description="Disordered" evidence="1">
    <location>
        <begin position="120"/>
        <end position="139"/>
    </location>
</feature>
<sequence length="195" mass="21648">MEPDLSKLPPTPLSKAWLEAQEKIKETESEGAPVKPPTEETPQPGLTKSPEILVPVDPKELLHLKYTRPLPGSYRTFSIDLYTTENEINNTVVFRAKCLAAIVGEKIFIETVDEHAQDIRPLSGISKPPPDVEDKPKSTTGRTCDLCGSDLVFKKGFNEEKKKAWAAWFCSKAGPDIDASQRCSKGPQWISQKKS</sequence>
<evidence type="ECO:0000256" key="1">
    <source>
        <dbReference type="SAM" id="MobiDB-lite"/>
    </source>
</evidence>
<proteinExistence type="predicted"/>
<gene>
    <name evidence="2" type="ORF">LCGC14_1453160</name>
</gene>
<feature type="region of interest" description="Disordered" evidence="1">
    <location>
        <begin position="1"/>
        <end position="52"/>
    </location>
</feature>
<dbReference type="EMBL" id="LAZR01010029">
    <property type="protein sequence ID" value="KKM69207.1"/>
    <property type="molecule type" value="Genomic_DNA"/>
</dbReference>
<comment type="caution">
    <text evidence="2">The sequence shown here is derived from an EMBL/GenBank/DDBJ whole genome shotgun (WGS) entry which is preliminary data.</text>
</comment>
<evidence type="ECO:0000313" key="2">
    <source>
        <dbReference type="EMBL" id="KKM69207.1"/>
    </source>
</evidence>
<accession>A0A0F9MJ26</accession>
<protein>
    <submittedName>
        <fullName evidence="2">Uncharacterized protein</fullName>
    </submittedName>
</protein>
<organism evidence="2">
    <name type="scientific">marine sediment metagenome</name>
    <dbReference type="NCBI Taxonomy" id="412755"/>
    <lineage>
        <taxon>unclassified sequences</taxon>
        <taxon>metagenomes</taxon>
        <taxon>ecological metagenomes</taxon>
    </lineage>
</organism>